<reference evidence="2" key="1">
    <citation type="submission" date="2022-11" db="UniProtKB">
        <authorList>
            <consortium name="WormBaseParasite"/>
        </authorList>
    </citation>
    <scope>IDENTIFICATION</scope>
</reference>
<accession>A0A915DAC5</accession>
<proteinExistence type="predicted"/>
<sequence>MEAKDQLPEDFVNEFIHHIGWLKDLTTSEKEYLKLILDTLETVIAGHNVNKDRKQKFIANTFLQVLADLDELKEEEKEIIGEMQNIATKNQLSSRQSGTGESENFVLKMFDKVDQLALNSTLGIAALIIDEGGWSAGRRDEDNVT</sequence>
<name>A0A915DAC5_9BILA</name>
<evidence type="ECO:0000313" key="2">
    <source>
        <dbReference type="WBParaSite" id="jg17779"/>
    </source>
</evidence>
<dbReference type="Proteomes" id="UP000887574">
    <property type="component" value="Unplaced"/>
</dbReference>
<dbReference type="WBParaSite" id="jg17779">
    <property type="protein sequence ID" value="jg17779"/>
    <property type="gene ID" value="jg17779"/>
</dbReference>
<protein>
    <submittedName>
        <fullName evidence="2">Uncharacterized protein</fullName>
    </submittedName>
</protein>
<organism evidence="1 2">
    <name type="scientific">Ditylenchus dipsaci</name>
    <dbReference type="NCBI Taxonomy" id="166011"/>
    <lineage>
        <taxon>Eukaryota</taxon>
        <taxon>Metazoa</taxon>
        <taxon>Ecdysozoa</taxon>
        <taxon>Nematoda</taxon>
        <taxon>Chromadorea</taxon>
        <taxon>Rhabditida</taxon>
        <taxon>Tylenchina</taxon>
        <taxon>Tylenchomorpha</taxon>
        <taxon>Sphaerularioidea</taxon>
        <taxon>Anguinidae</taxon>
        <taxon>Anguininae</taxon>
        <taxon>Ditylenchus</taxon>
    </lineage>
</organism>
<evidence type="ECO:0000313" key="1">
    <source>
        <dbReference type="Proteomes" id="UP000887574"/>
    </source>
</evidence>
<dbReference type="AlphaFoldDB" id="A0A915DAC5"/>
<keyword evidence="1" id="KW-1185">Reference proteome</keyword>